<reference evidence="3 4" key="1">
    <citation type="submission" date="2016-10" db="EMBL/GenBank/DDBJ databases">
        <authorList>
            <person name="de Groot N.N."/>
        </authorList>
    </citation>
    <scope>NUCLEOTIDE SEQUENCE [LARGE SCALE GENOMIC DNA]</scope>
    <source>
        <strain evidence="3 4">AA1</strain>
    </source>
</reference>
<comment type="similarity">
    <text evidence="1">Belongs to the membrane fusion protein (MFP) (TC 8.A.1) family.</text>
</comment>
<keyword evidence="4" id="KW-1185">Reference proteome</keyword>
<dbReference type="Gene3D" id="2.40.30.170">
    <property type="match status" value="1"/>
</dbReference>
<proteinExistence type="inferred from homology"/>
<dbReference type="GO" id="GO:0015562">
    <property type="term" value="F:efflux transmembrane transporter activity"/>
    <property type="evidence" value="ECO:0007669"/>
    <property type="project" value="TreeGrafter"/>
</dbReference>
<accession>A0A1G5I8I2</accession>
<protein>
    <submittedName>
        <fullName evidence="3">RND family efflux transporter, MFP subunit</fullName>
    </submittedName>
</protein>
<dbReference type="AlphaFoldDB" id="A0A1G5I8I2"/>
<dbReference type="Gene3D" id="1.10.287.470">
    <property type="entry name" value="Helix hairpin bin"/>
    <property type="match status" value="1"/>
</dbReference>
<dbReference type="RefSeq" id="WP_092213484.1">
    <property type="nucleotide sequence ID" value="NZ_FMUX01000018.1"/>
</dbReference>
<dbReference type="NCBIfam" id="TIGR01730">
    <property type="entry name" value="RND_mfp"/>
    <property type="match status" value="1"/>
</dbReference>
<keyword evidence="2" id="KW-0175">Coiled coil</keyword>
<dbReference type="Proteomes" id="UP000198870">
    <property type="component" value="Unassembled WGS sequence"/>
</dbReference>
<evidence type="ECO:0000313" key="4">
    <source>
        <dbReference type="Proteomes" id="UP000198870"/>
    </source>
</evidence>
<dbReference type="InterPro" id="IPR006143">
    <property type="entry name" value="RND_pump_MFP"/>
</dbReference>
<feature type="coiled-coil region" evidence="2">
    <location>
        <begin position="117"/>
        <end position="176"/>
    </location>
</feature>
<evidence type="ECO:0000313" key="3">
    <source>
        <dbReference type="EMBL" id="SCY72456.1"/>
    </source>
</evidence>
<sequence>MPDTTTHRTPLTRAVLCALVLLVGLLAMKALASLKKPPGTLDLPEIPLTVEVAEARPQEVQTVISGYGEVTALNTVALSPEISGRVVAVHPRLEEGEVIEAGEILFRLDTETLALEKATATRRLVTLKRNRDLLKKEYERTRKLFDTMKTGSLSDVETAEQAYNTAKDAVDQLAHSLADTELSLAKSTVRAPFRARIKSVAIEQNQYVTTGTQVVTLADDAVLEVSVPVKGDEAAMFLEFAPGKSTATWFGPLTPKACTVSWNDGTATATGSLDRVVRYDAASRTVYVAVRIDRQDRKGFPVTEGMFCRVAIPGKALENVIPIPSHAVTYDGKVRIAHKGRLKTVPVETAYTRDGFTYVSDGLATGTPVITSRLSSPLENALLTITVPKELASGGTR</sequence>
<evidence type="ECO:0000256" key="2">
    <source>
        <dbReference type="SAM" id="Coils"/>
    </source>
</evidence>
<dbReference type="OrthoDB" id="5412426at2"/>
<dbReference type="SUPFAM" id="SSF111369">
    <property type="entry name" value="HlyD-like secretion proteins"/>
    <property type="match status" value="1"/>
</dbReference>
<dbReference type="GO" id="GO:1990281">
    <property type="term" value="C:efflux pump complex"/>
    <property type="evidence" value="ECO:0007669"/>
    <property type="project" value="TreeGrafter"/>
</dbReference>
<organism evidence="3 4">
    <name type="scientific">Desulfoluna spongiiphila</name>
    <dbReference type="NCBI Taxonomy" id="419481"/>
    <lineage>
        <taxon>Bacteria</taxon>
        <taxon>Pseudomonadati</taxon>
        <taxon>Thermodesulfobacteriota</taxon>
        <taxon>Desulfobacteria</taxon>
        <taxon>Desulfobacterales</taxon>
        <taxon>Desulfolunaceae</taxon>
        <taxon>Desulfoluna</taxon>
    </lineage>
</organism>
<dbReference type="STRING" id="419481.SAMN05216233_11868"/>
<dbReference type="EMBL" id="FMUX01000018">
    <property type="protein sequence ID" value="SCY72456.1"/>
    <property type="molecule type" value="Genomic_DNA"/>
</dbReference>
<name>A0A1G5I8I2_9BACT</name>
<dbReference type="Gene3D" id="2.40.50.100">
    <property type="match status" value="1"/>
</dbReference>
<dbReference type="PANTHER" id="PTHR30469">
    <property type="entry name" value="MULTIDRUG RESISTANCE PROTEIN MDTA"/>
    <property type="match status" value="1"/>
</dbReference>
<gene>
    <name evidence="3" type="ORF">SAMN05216233_11868</name>
</gene>
<evidence type="ECO:0000256" key="1">
    <source>
        <dbReference type="ARBA" id="ARBA00009477"/>
    </source>
</evidence>
<dbReference type="Gene3D" id="2.40.420.20">
    <property type="match status" value="1"/>
</dbReference>